<protein>
    <submittedName>
        <fullName evidence="4">Aste57867_1580 protein</fullName>
    </submittedName>
</protein>
<evidence type="ECO:0000256" key="1">
    <source>
        <dbReference type="SAM" id="Phobius"/>
    </source>
</evidence>
<dbReference type="OrthoDB" id="77002at2759"/>
<reference evidence="4 5" key="1">
    <citation type="submission" date="2019-03" db="EMBL/GenBank/DDBJ databases">
        <authorList>
            <person name="Gaulin E."/>
            <person name="Dumas B."/>
        </authorList>
    </citation>
    <scope>NUCLEOTIDE SEQUENCE [LARGE SCALE GENOMIC DNA]</scope>
    <source>
        <strain evidence="4">CBS 568.67</strain>
    </source>
</reference>
<keyword evidence="1" id="KW-0472">Membrane</keyword>
<name>A0A485K5L7_9STRA</name>
<keyword evidence="1" id="KW-0812">Transmembrane</keyword>
<evidence type="ECO:0000256" key="2">
    <source>
        <dbReference type="SAM" id="SignalP"/>
    </source>
</evidence>
<feature type="chain" id="PRO_5036115880" evidence="2">
    <location>
        <begin position="21"/>
        <end position="351"/>
    </location>
</feature>
<dbReference type="AlphaFoldDB" id="A0A485K5L7"/>
<organism evidence="4 5">
    <name type="scientific">Aphanomyces stellatus</name>
    <dbReference type="NCBI Taxonomy" id="120398"/>
    <lineage>
        <taxon>Eukaryota</taxon>
        <taxon>Sar</taxon>
        <taxon>Stramenopiles</taxon>
        <taxon>Oomycota</taxon>
        <taxon>Saprolegniomycetes</taxon>
        <taxon>Saprolegniales</taxon>
        <taxon>Verrucalvaceae</taxon>
        <taxon>Aphanomyces</taxon>
    </lineage>
</organism>
<dbReference type="EMBL" id="CAADRA010000135">
    <property type="protein sequence ID" value="VFT78793.1"/>
    <property type="molecule type" value="Genomic_DNA"/>
</dbReference>
<feature type="signal peptide" evidence="2">
    <location>
        <begin position="1"/>
        <end position="20"/>
    </location>
</feature>
<keyword evidence="5" id="KW-1185">Reference proteome</keyword>
<reference evidence="3" key="2">
    <citation type="submission" date="2019-06" db="EMBL/GenBank/DDBJ databases">
        <title>Genomics analysis of Aphanomyces spp. identifies a new class of oomycete effector associated with host adaptation.</title>
        <authorList>
            <person name="Gaulin E."/>
        </authorList>
    </citation>
    <scope>NUCLEOTIDE SEQUENCE</scope>
    <source>
        <strain evidence="3">CBS 578.67</strain>
    </source>
</reference>
<evidence type="ECO:0000313" key="3">
    <source>
        <dbReference type="EMBL" id="KAF0718610.1"/>
    </source>
</evidence>
<evidence type="ECO:0000313" key="4">
    <source>
        <dbReference type="EMBL" id="VFT78793.1"/>
    </source>
</evidence>
<keyword evidence="1" id="KW-1133">Transmembrane helix</keyword>
<gene>
    <name evidence="4" type="primary">Aste57867_1580</name>
    <name evidence="3" type="ORF">As57867_001579</name>
    <name evidence="4" type="ORF">ASTE57867_1580</name>
</gene>
<sequence length="351" mass="37227">MVMALVAASFLLACIGTGAAVDDASTCCAMCLAQPHVGSADALDFNACSAAQTTCCFDQTCQPALFGTPTIDLSLVTFAGPDMLFPSGNWLSIQWPAATDVKTMSLKTGQVKATQVTNASVSAAVKSGVFFVCPTLPGTLFFRGFGSGGCTASKELYINITAGNGTSCSDTLPSAPSSSGTCDPVRGVLQNGVCSCLQDYIDPPQCANYSFWKKWGQIVTYLAGGLSCLTALFGLYRFWKMRKGKEATIEAMMPTPEHHESPKDPPPHAKLMTPATELPVQQVRLAQLAKTDMAPKSTAVTWTKLRATTMERPRSASNMRSSQSSVSSEAGVVVLGFPHDHDERTSNEFTL</sequence>
<evidence type="ECO:0000313" key="5">
    <source>
        <dbReference type="Proteomes" id="UP000332933"/>
    </source>
</evidence>
<proteinExistence type="predicted"/>
<feature type="transmembrane region" description="Helical" evidence="1">
    <location>
        <begin position="215"/>
        <end position="236"/>
    </location>
</feature>
<dbReference type="EMBL" id="VJMH01000135">
    <property type="protein sequence ID" value="KAF0718610.1"/>
    <property type="molecule type" value="Genomic_DNA"/>
</dbReference>
<keyword evidence="2" id="KW-0732">Signal</keyword>
<dbReference type="Proteomes" id="UP000332933">
    <property type="component" value="Unassembled WGS sequence"/>
</dbReference>
<accession>A0A485K5L7</accession>